<evidence type="ECO:0000313" key="1">
    <source>
        <dbReference type="EMBL" id="MBK1816568.1"/>
    </source>
</evidence>
<evidence type="ECO:0000313" key="2">
    <source>
        <dbReference type="Proteomes" id="UP000600139"/>
    </source>
</evidence>
<dbReference type="AlphaFoldDB" id="A0A934R5X3"/>
<dbReference type="Pfam" id="PF09720">
    <property type="entry name" value="Unstab_antitox"/>
    <property type="match status" value="1"/>
</dbReference>
<accession>A0A934R5X3</accession>
<dbReference type="EMBL" id="JAENIK010000011">
    <property type="protein sequence ID" value="MBK1816568.1"/>
    <property type="molecule type" value="Genomic_DNA"/>
</dbReference>
<gene>
    <name evidence="1" type="ORF">JIN84_13160</name>
</gene>
<reference evidence="1" key="1">
    <citation type="submission" date="2021-01" db="EMBL/GenBank/DDBJ databases">
        <title>Modified the classification status of verrucomicrobia.</title>
        <authorList>
            <person name="Feng X."/>
        </authorList>
    </citation>
    <scope>NUCLEOTIDE SEQUENCE</scope>
    <source>
        <strain evidence="1">JCM 18052</strain>
    </source>
</reference>
<keyword evidence="2" id="KW-1185">Reference proteome</keyword>
<dbReference type="Proteomes" id="UP000600139">
    <property type="component" value="Unassembled WGS sequence"/>
</dbReference>
<sequence>MIGADQRVSCPHDRRRREAFNEARALGEDERIALAEKLVESISLDAGILTAQLDEVESRAADLASGAAITIPGEAASRMVRAADKKGRVE</sequence>
<organism evidence="1 2">
    <name type="scientific">Luteolibacter yonseiensis</name>
    <dbReference type="NCBI Taxonomy" id="1144680"/>
    <lineage>
        <taxon>Bacteria</taxon>
        <taxon>Pseudomonadati</taxon>
        <taxon>Verrucomicrobiota</taxon>
        <taxon>Verrucomicrobiia</taxon>
        <taxon>Verrucomicrobiales</taxon>
        <taxon>Verrucomicrobiaceae</taxon>
        <taxon>Luteolibacter</taxon>
    </lineage>
</organism>
<dbReference type="InterPro" id="IPR013406">
    <property type="entry name" value="CHP02574_addiction_mod"/>
</dbReference>
<name>A0A934R5X3_9BACT</name>
<protein>
    <submittedName>
        <fullName evidence="1">Addiction module protein</fullName>
    </submittedName>
</protein>
<proteinExistence type="predicted"/>
<comment type="caution">
    <text evidence="1">The sequence shown here is derived from an EMBL/GenBank/DDBJ whole genome shotgun (WGS) entry which is preliminary data.</text>
</comment>